<dbReference type="AlphaFoldDB" id="A0A8T1U3D2"/>
<gene>
    <name evidence="1" type="ORF">JG687_00013540</name>
</gene>
<evidence type="ECO:0000313" key="2">
    <source>
        <dbReference type="Proteomes" id="UP000688947"/>
    </source>
</evidence>
<proteinExistence type="predicted"/>
<protein>
    <submittedName>
        <fullName evidence="1">Uncharacterized protein</fullName>
    </submittedName>
</protein>
<dbReference type="Proteomes" id="UP000688947">
    <property type="component" value="Unassembled WGS sequence"/>
</dbReference>
<accession>A0A8T1U3D2</accession>
<dbReference type="OrthoDB" id="10454738at2759"/>
<evidence type="ECO:0000313" key="1">
    <source>
        <dbReference type="EMBL" id="KAG6951547.1"/>
    </source>
</evidence>
<sequence>MDLLYIIQDAMLKQKEEEVFNLLPRVYDFREFITQTHPSADVVVAIKLLCFHADHIPCMDGTCVLMVDSTRSTEV</sequence>
<organism evidence="1 2">
    <name type="scientific">Phytophthora cactorum</name>
    <dbReference type="NCBI Taxonomy" id="29920"/>
    <lineage>
        <taxon>Eukaryota</taxon>
        <taxon>Sar</taxon>
        <taxon>Stramenopiles</taxon>
        <taxon>Oomycota</taxon>
        <taxon>Peronosporomycetes</taxon>
        <taxon>Peronosporales</taxon>
        <taxon>Peronosporaceae</taxon>
        <taxon>Phytophthora</taxon>
    </lineage>
</organism>
<comment type="caution">
    <text evidence="1">The sequence shown here is derived from an EMBL/GenBank/DDBJ whole genome shotgun (WGS) entry which is preliminary data.</text>
</comment>
<name>A0A8T1U3D2_9STRA</name>
<dbReference type="EMBL" id="JAENGZ010001002">
    <property type="protein sequence ID" value="KAG6951547.1"/>
    <property type="molecule type" value="Genomic_DNA"/>
</dbReference>
<reference evidence="1" key="1">
    <citation type="submission" date="2021-01" db="EMBL/GenBank/DDBJ databases">
        <title>Phytophthora aleatoria, a newly-described species from Pinus radiata is distinct from Phytophthora cactorum isolates based on comparative genomics.</title>
        <authorList>
            <person name="Mcdougal R."/>
            <person name="Panda P."/>
            <person name="Williams N."/>
            <person name="Studholme D.J."/>
        </authorList>
    </citation>
    <scope>NUCLEOTIDE SEQUENCE</scope>
    <source>
        <strain evidence="1">NZFS 3830</strain>
    </source>
</reference>